<dbReference type="OrthoDB" id="1324367at2759"/>
<reference evidence="2" key="1">
    <citation type="submission" date="2022-07" db="EMBL/GenBank/DDBJ databases">
        <authorList>
            <person name="Macas J."/>
            <person name="Novak P."/>
            <person name="Neumann P."/>
        </authorList>
    </citation>
    <scope>NUCLEOTIDE SEQUENCE</scope>
</reference>
<feature type="transmembrane region" description="Helical" evidence="1">
    <location>
        <begin position="135"/>
        <end position="158"/>
    </location>
</feature>
<dbReference type="Proteomes" id="UP001152484">
    <property type="component" value="Unassembled WGS sequence"/>
</dbReference>
<proteinExistence type="predicted"/>
<evidence type="ECO:0000313" key="2">
    <source>
        <dbReference type="EMBL" id="CAH9085175.1"/>
    </source>
</evidence>
<protein>
    <submittedName>
        <fullName evidence="2">Uncharacterized protein</fullName>
    </submittedName>
</protein>
<keyword evidence="1" id="KW-1133">Transmembrane helix</keyword>
<dbReference type="EMBL" id="CAMAPE010000018">
    <property type="protein sequence ID" value="CAH9085175.1"/>
    <property type="molecule type" value="Genomic_DNA"/>
</dbReference>
<evidence type="ECO:0000313" key="3">
    <source>
        <dbReference type="Proteomes" id="UP001152484"/>
    </source>
</evidence>
<gene>
    <name evidence="2" type="ORF">CEURO_LOCUS9276</name>
</gene>
<keyword evidence="3" id="KW-1185">Reference proteome</keyword>
<comment type="caution">
    <text evidence="2">The sequence shown here is derived from an EMBL/GenBank/DDBJ whole genome shotgun (WGS) entry which is preliminary data.</text>
</comment>
<sequence>MEPVAENHREGYYPLGINSVAGEAGKRDLNGPKGPPLQMELSEGAEVHYIDGAARVNVSSVNDGVAYFSPNHQGIPVRRRSRREICVGEGDGFLPQSLYRGHMSDFPHVKRLSPLLSLAGGIAPCIATSDHEDVAFFLLVVGVLLLFFFQVSDLPLLAEGDGVRVYPSVYLRVVPLGRSLMRRPLLPRALNELGQVPRLYQPLDGRL</sequence>
<name>A0A9P0Z352_CUSEU</name>
<keyword evidence="1" id="KW-0812">Transmembrane</keyword>
<evidence type="ECO:0000256" key="1">
    <source>
        <dbReference type="SAM" id="Phobius"/>
    </source>
</evidence>
<accession>A0A9P0Z352</accession>
<keyword evidence="1" id="KW-0472">Membrane</keyword>
<dbReference type="AlphaFoldDB" id="A0A9P0Z352"/>
<organism evidence="2 3">
    <name type="scientific">Cuscuta europaea</name>
    <name type="common">European dodder</name>
    <dbReference type="NCBI Taxonomy" id="41803"/>
    <lineage>
        <taxon>Eukaryota</taxon>
        <taxon>Viridiplantae</taxon>
        <taxon>Streptophyta</taxon>
        <taxon>Embryophyta</taxon>
        <taxon>Tracheophyta</taxon>
        <taxon>Spermatophyta</taxon>
        <taxon>Magnoliopsida</taxon>
        <taxon>eudicotyledons</taxon>
        <taxon>Gunneridae</taxon>
        <taxon>Pentapetalae</taxon>
        <taxon>asterids</taxon>
        <taxon>lamiids</taxon>
        <taxon>Solanales</taxon>
        <taxon>Convolvulaceae</taxon>
        <taxon>Cuscuteae</taxon>
        <taxon>Cuscuta</taxon>
        <taxon>Cuscuta subgen. Cuscuta</taxon>
    </lineage>
</organism>